<evidence type="ECO:0000256" key="6">
    <source>
        <dbReference type="RuleBase" id="RU363132"/>
    </source>
</evidence>
<evidence type="ECO:0000256" key="7">
    <source>
        <dbReference type="SAM" id="MobiDB-lite"/>
    </source>
</evidence>
<proteinExistence type="evidence at transcript level"/>
<keyword evidence="4 6" id="KW-1133">Transmembrane helix</keyword>
<dbReference type="EMBL" id="GEFM01002671">
    <property type="protein sequence ID" value="JAP73125.1"/>
    <property type="molecule type" value="mRNA"/>
</dbReference>
<dbReference type="PANTHER" id="PTHR45799">
    <property type="entry name" value="RETICULON-LIKE PROTEIN"/>
    <property type="match status" value="1"/>
</dbReference>
<keyword evidence="3 6" id="KW-0256">Endoplasmic reticulum</keyword>
<keyword evidence="2 6" id="KW-0812">Transmembrane</keyword>
<evidence type="ECO:0000256" key="4">
    <source>
        <dbReference type="ARBA" id="ARBA00022989"/>
    </source>
</evidence>
<evidence type="ECO:0000313" key="9">
    <source>
        <dbReference type="EMBL" id="JAP73125.1"/>
    </source>
</evidence>
<dbReference type="InterPro" id="IPR046964">
    <property type="entry name" value="RTN1-4"/>
</dbReference>
<protein>
    <recommendedName>
        <fullName evidence="6">Reticulon-like protein</fullName>
    </recommendedName>
</protein>
<feature type="non-terminal residue" evidence="9">
    <location>
        <position position="1"/>
    </location>
</feature>
<feature type="transmembrane region" description="Helical" evidence="6">
    <location>
        <begin position="217"/>
        <end position="243"/>
    </location>
</feature>
<accession>A0A131Y3R8</accession>
<dbReference type="Gene3D" id="1.20.5.2480">
    <property type="match status" value="1"/>
</dbReference>
<feature type="region of interest" description="Disordered" evidence="7">
    <location>
        <begin position="21"/>
        <end position="178"/>
    </location>
</feature>
<keyword evidence="5 6" id="KW-0472">Membrane</keyword>
<dbReference type="PROSITE" id="PS50845">
    <property type="entry name" value="RETICULON"/>
    <property type="match status" value="1"/>
</dbReference>
<sequence length="391" mass="41866">AEMDLLSDDNLALGDQQDVLRASRVGAGDAKATAEQVSPRSLLDDEDYDQASDLLSGLQRPTAPAPPERSRDRTPDSSSGGSASPPPVGPSSASSKPARDFDGTSSLADFLGGDSAPQPSAPSVDKVAPAPPPAGEAAPDLEAAKKKPPSPPRPDQSREPAVEPRAKPKVEMEAEKASSTTGEKVGCCFTGGWWNPACLHPAVEELIYWRQVKKSGLVFGAVLAVLLSLTCFSLISVVAYLALGALTVAIAFRVYRNVLQAVQKSSEGHPFKEYLDKDLSVPKEKVHEAADVLAKHADQVVARLRSLFLVEDLVDSLKLALLLWVLTYVGSWFNGMTLIILAYVALFTLPKVYETYKTEIDQYLSVARTHVGNVLGSIKSKIPIGQRPKED</sequence>
<evidence type="ECO:0000256" key="1">
    <source>
        <dbReference type="ARBA" id="ARBA00004477"/>
    </source>
</evidence>
<dbReference type="GO" id="GO:0030424">
    <property type="term" value="C:axon"/>
    <property type="evidence" value="ECO:0007669"/>
    <property type="project" value="TreeGrafter"/>
</dbReference>
<dbReference type="GO" id="GO:0005789">
    <property type="term" value="C:endoplasmic reticulum membrane"/>
    <property type="evidence" value="ECO:0007669"/>
    <property type="project" value="UniProtKB-SubCell"/>
</dbReference>
<comment type="subcellular location">
    <subcellularLocation>
        <location evidence="1 6">Endoplasmic reticulum membrane</location>
        <topology evidence="1 6">Multi-pass membrane protein</topology>
    </subcellularLocation>
</comment>
<dbReference type="Pfam" id="PF02453">
    <property type="entry name" value="Reticulon"/>
    <property type="match status" value="1"/>
</dbReference>
<evidence type="ECO:0000256" key="5">
    <source>
        <dbReference type="ARBA" id="ARBA00023136"/>
    </source>
</evidence>
<dbReference type="AlphaFoldDB" id="A0A131Y3R8"/>
<dbReference type="InterPro" id="IPR003388">
    <property type="entry name" value="Reticulon"/>
</dbReference>
<evidence type="ECO:0000256" key="2">
    <source>
        <dbReference type="ARBA" id="ARBA00022692"/>
    </source>
</evidence>
<organism evidence="9">
    <name type="scientific">Ixodes ricinus</name>
    <name type="common">Common tick</name>
    <name type="synonym">Acarus ricinus</name>
    <dbReference type="NCBI Taxonomy" id="34613"/>
    <lineage>
        <taxon>Eukaryota</taxon>
        <taxon>Metazoa</taxon>
        <taxon>Ecdysozoa</taxon>
        <taxon>Arthropoda</taxon>
        <taxon>Chelicerata</taxon>
        <taxon>Arachnida</taxon>
        <taxon>Acari</taxon>
        <taxon>Parasitiformes</taxon>
        <taxon>Ixodida</taxon>
        <taxon>Ixodoidea</taxon>
        <taxon>Ixodidae</taxon>
        <taxon>Ixodinae</taxon>
        <taxon>Ixodes</taxon>
    </lineage>
</organism>
<dbReference type="PANTHER" id="PTHR45799:SF2">
    <property type="entry name" value="RETICULON-LIKE PROTEIN"/>
    <property type="match status" value="1"/>
</dbReference>
<evidence type="ECO:0000256" key="3">
    <source>
        <dbReference type="ARBA" id="ARBA00022824"/>
    </source>
</evidence>
<reference evidence="9" key="1">
    <citation type="submission" date="2016-02" db="EMBL/GenBank/DDBJ databases">
        <title>RNAseq analyses of the midgut from blood- or serum-fed Ixodes ricinus ticks.</title>
        <authorList>
            <person name="Perner J."/>
            <person name="Provaznik J."/>
            <person name="Schrenkova J."/>
            <person name="Urbanova V."/>
            <person name="Ribeiro J.M."/>
            <person name="Kopacek P."/>
        </authorList>
    </citation>
    <scope>NUCLEOTIDE SEQUENCE</scope>
    <source>
        <tissue evidence="9">Gut</tissue>
    </source>
</reference>
<feature type="transmembrane region" description="Helical" evidence="6">
    <location>
        <begin position="321"/>
        <end position="347"/>
    </location>
</feature>
<feature type="compositionally biased region" description="Basic and acidic residues" evidence="7">
    <location>
        <begin position="155"/>
        <end position="176"/>
    </location>
</feature>
<feature type="domain" description="Reticulon" evidence="8">
    <location>
        <begin position="203"/>
        <end position="391"/>
    </location>
</feature>
<evidence type="ECO:0000259" key="8">
    <source>
        <dbReference type="PROSITE" id="PS50845"/>
    </source>
</evidence>
<name>A0A131Y3R8_IXORI</name>